<gene>
    <name evidence="5" type="ORF">MHBO_000920</name>
</gene>
<evidence type="ECO:0000259" key="4">
    <source>
        <dbReference type="Pfam" id="PF03364"/>
    </source>
</evidence>
<reference evidence="5 6" key="1">
    <citation type="journal article" date="2024" name="BMC Biol.">
        <title>Comparative genomics of Ascetosporea gives new insight into the evolutionary basis for animal parasitism in Rhizaria.</title>
        <authorList>
            <person name="Hiltunen Thoren M."/>
            <person name="Onut-Brannstrom I."/>
            <person name="Alfjorden A."/>
            <person name="Peckova H."/>
            <person name="Swords F."/>
            <person name="Hooper C."/>
            <person name="Holzer A.S."/>
            <person name="Bass D."/>
            <person name="Burki F."/>
        </authorList>
    </citation>
    <scope>NUCLEOTIDE SEQUENCE [LARGE SCALE GENOMIC DNA]</scope>
    <source>
        <strain evidence="5">20-A016</strain>
    </source>
</reference>
<evidence type="ECO:0000256" key="2">
    <source>
        <dbReference type="ARBA" id="ARBA00011814"/>
    </source>
</evidence>
<evidence type="ECO:0000256" key="3">
    <source>
        <dbReference type="ARBA" id="ARBA00024947"/>
    </source>
</evidence>
<protein>
    <recommendedName>
        <fullName evidence="4">Coenzyme Q-binding protein COQ10 START domain-containing protein</fullName>
    </recommendedName>
</protein>
<comment type="subunit">
    <text evidence="2">Interacts with coenzyme Q.</text>
</comment>
<dbReference type="Pfam" id="PF03364">
    <property type="entry name" value="Polyketide_cyc"/>
    <property type="match status" value="1"/>
</dbReference>
<dbReference type="Proteomes" id="UP001439008">
    <property type="component" value="Unassembled WGS sequence"/>
</dbReference>
<comment type="function">
    <text evidence="3">Required for the function of coenzyme Q in the respiratory chain. May serve as a chaperone or may be involved in the transport of Q6 from its site of synthesis to the catalytic sites of the respiratory complexes.</text>
</comment>
<evidence type="ECO:0000313" key="5">
    <source>
        <dbReference type="EMBL" id="MES1919046.1"/>
    </source>
</evidence>
<keyword evidence="6" id="KW-1185">Reference proteome</keyword>
<dbReference type="InterPro" id="IPR005031">
    <property type="entry name" value="COQ10_START"/>
</dbReference>
<accession>A0ABV2AH90</accession>
<proteinExistence type="inferred from homology"/>
<dbReference type="Gene3D" id="3.30.530.20">
    <property type="match status" value="1"/>
</dbReference>
<comment type="caution">
    <text evidence="5">The sequence shown here is derived from an EMBL/GenBank/DDBJ whole genome shotgun (WGS) entry which is preliminary data.</text>
</comment>
<dbReference type="PANTHER" id="PTHR12901:SF10">
    <property type="entry name" value="COENZYME Q-BINDING PROTEIN COQ10, MITOCHONDRIAL"/>
    <property type="match status" value="1"/>
</dbReference>
<dbReference type="SUPFAM" id="SSF55961">
    <property type="entry name" value="Bet v1-like"/>
    <property type="match status" value="1"/>
</dbReference>
<organism evidence="5 6">
    <name type="scientific">Bonamia ostreae</name>
    <dbReference type="NCBI Taxonomy" id="126728"/>
    <lineage>
        <taxon>Eukaryota</taxon>
        <taxon>Sar</taxon>
        <taxon>Rhizaria</taxon>
        <taxon>Endomyxa</taxon>
        <taxon>Ascetosporea</taxon>
        <taxon>Haplosporida</taxon>
        <taxon>Bonamia</taxon>
    </lineage>
</organism>
<feature type="domain" description="Coenzyme Q-binding protein COQ10 START" evidence="4">
    <location>
        <begin position="44"/>
        <end position="187"/>
    </location>
</feature>
<dbReference type="EMBL" id="JBDODL010000186">
    <property type="protein sequence ID" value="MES1919046.1"/>
    <property type="molecule type" value="Genomic_DNA"/>
</dbReference>
<name>A0ABV2AH90_9EUKA</name>
<dbReference type="InterPro" id="IPR023393">
    <property type="entry name" value="START-like_dom_sf"/>
</dbReference>
<comment type="similarity">
    <text evidence="1">Belongs to the COQ10 family.</text>
</comment>
<sequence>MLWKHRNLRKQLSKPLGSKLNRKISLSSESKSYLHKESDIFRQPPETVYSVFSKVGNYRHFLPLLSRSVCEKAPINAKRPIIKRTPFIKIPTNSEHYLCDMAVGIAGLQENYKADVFTKPFTDIVSIARETETIEYLDTIFKLEPVSKENFCLVNFECRFKFKSPALNLATDYLFHVISRELLSKFKKECRKNSLIKINFCCCNYNF</sequence>
<evidence type="ECO:0000313" key="6">
    <source>
        <dbReference type="Proteomes" id="UP001439008"/>
    </source>
</evidence>
<evidence type="ECO:0000256" key="1">
    <source>
        <dbReference type="ARBA" id="ARBA00006885"/>
    </source>
</evidence>
<dbReference type="InterPro" id="IPR044996">
    <property type="entry name" value="COQ10-like"/>
</dbReference>
<dbReference type="PANTHER" id="PTHR12901">
    <property type="entry name" value="SPERM PROTEIN HOMOLOG"/>
    <property type="match status" value="1"/>
</dbReference>